<proteinExistence type="predicted"/>
<evidence type="ECO:0000313" key="2">
    <source>
        <dbReference type="Proteomes" id="UP001464891"/>
    </source>
</evidence>
<keyword evidence="2" id="KW-1185">Reference proteome</keyword>
<dbReference type="Proteomes" id="UP001464891">
    <property type="component" value="Unassembled WGS sequence"/>
</dbReference>
<reference evidence="1 2" key="1">
    <citation type="submission" date="2022-04" db="EMBL/GenBank/DDBJ databases">
        <title>Positive selection, recombination, and allopatry shape intraspecific diversity of widespread and dominant cyanobacteria.</title>
        <authorList>
            <person name="Wei J."/>
            <person name="Shu W."/>
            <person name="Hu C."/>
        </authorList>
    </citation>
    <scope>NUCLEOTIDE SEQUENCE [LARGE SCALE GENOMIC DNA]</scope>
    <source>
        <strain evidence="1 2">GB2-A4</strain>
    </source>
</reference>
<sequence length="328" mass="37749">MSEKSEHSLAPAQLSNDSAEYIHPTDRPDLTLPNDVKNFLKQLFLECNRKISFQLSMFPNAHEESLDLLFISHFAHMQGAIKFDSNWTLRIDAHFIGGGRHFRTWEVADIGLMVMFRKNGRITRSKLAFLQSKKLYASPLKYKPQDPHFRAGLGRLLVTEEEHCELVKTMLLKYSEKSKYKALKLKSEQEGAMSMFSSRHNITLHYLLYNPSLIPWEIKTPVEGVPTIDENKVGCRVISKPFLDTSFQDKQVNYAPSYKDIRDAFKKDFSDQESVAGWKMENFICDLFINGKEGLVDDSPNFQTMLRIMSQKTSPISSALSITFDFEE</sequence>
<accession>A0ABV0JF73</accession>
<dbReference type="RefSeq" id="WP_190435241.1">
    <property type="nucleotide sequence ID" value="NZ_JAMPKM010000029.1"/>
</dbReference>
<gene>
    <name evidence="1" type="ORF">NC998_25420</name>
</gene>
<comment type="caution">
    <text evidence="1">The sequence shown here is derived from an EMBL/GenBank/DDBJ whole genome shotgun (WGS) entry which is preliminary data.</text>
</comment>
<name>A0ABV0JF73_9CYAN</name>
<organism evidence="1 2">
    <name type="scientific">Trichocoleus desertorum GB2-A4</name>
    <dbReference type="NCBI Taxonomy" id="2933944"/>
    <lineage>
        <taxon>Bacteria</taxon>
        <taxon>Bacillati</taxon>
        <taxon>Cyanobacteriota</taxon>
        <taxon>Cyanophyceae</taxon>
        <taxon>Leptolyngbyales</taxon>
        <taxon>Trichocoleusaceae</taxon>
        <taxon>Trichocoleus</taxon>
    </lineage>
</organism>
<dbReference type="EMBL" id="JAMPKM010000029">
    <property type="protein sequence ID" value="MEP0820443.1"/>
    <property type="molecule type" value="Genomic_DNA"/>
</dbReference>
<evidence type="ECO:0000313" key="1">
    <source>
        <dbReference type="EMBL" id="MEP0820443.1"/>
    </source>
</evidence>
<protein>
    <submittedName>
        <fullName evidence="1">Uncharacterized protein</fullName>
    </submittedName>
</protein>